<dbReference type="AlphaFoldDB" id="K3ZPC7"/>
<dbReference type="Gramene" id="KQK95604">
    <property type="protein sequence ID" value="KQK95604"/>
    <property type="gene ID" value="SETIT_028457mg"/>
</dbReference>
<evidence type="ECO:0000256" key="1">
    <source>
        <dbReference type="SAM" id="MobiDB-lite"/>
    </source>
</evidence>
<reference evidence="2" key="2">
    <citation type="submission" date="2018-08" db="UniProtKB">
        <authorList>
            <consortium name="EnsemblPlants"/>
        </authorList>
    </citation>
    <scope>IDENTIFICATION</scope>
    <source>
        <strain evidence="2">Yugu1</strain>
    </source>
</reference>
<feature type="compositionally biased region" description="Polar residues" evidence="1">
    <location>
        <begin position="9"/>
        <end position="21"/>
    </location>
</feature>
<organism evidence="2 3">
    <name type="scientific">Setaria italica</name>
    <name type="common">Foxtail millet</name>
    <name type="synonym">Panicum italicum</name>
    <dbReference type="NCBI Taxonomy" id="4555"/>
    <lineage>
        <taxon>Eukaryota</taxon>
        <taxon>Viridiplantae</taxon>
        <taxon>Streptophyta</taxon>
        <taxon>Embryophyta</taxon>
        <taxon>Tracheophyta</taxon>
        <taxon>Spermatophyta</taxon>
        <taxon>Magnoliopsida</taxon>
        <taxon>Liliopsida</taxon>
        <taxon>Poales</taxon>
        <taxon>Poaceae</taxon>
        <taxon>PACMAD clade</taxon>
        <taxon>Panicoideae</taxon>
        <taxon>Panicodae</taxon>
        <taxon>Paniceae</taxon>
        <taxon>Cenchrinae</taxon>
        <taxon>Setaria</taxon>
    </lineage>
</organism>
<sequence length="39" mass="4545">MVPDWAGQPYSTFQGAHQQQPRDPLSHRAPWRSHPWCMG</sequence>
<dbReference type="EMBL" id="AGNK02005190">
    <property type="status" value="NOT_ANNOTATED_CDS"/>
    <property type="molecule type" value="Genomic_DNA"/>
</dbReference>
<dbReference type="InParanoid" id="K3ZPC7"/>
<dbReference type="Proteomes" id="UP000004995">
    <property type="component" value="Unassembled WGS sequence"/>
</dbReference>
<evidence type="ECO:0000313" key="2">
    <source>
        <dbReference type="EnsemblPlants" id="KQK95604"/>
    </source>
</evidence>
<proteinExistence type="predicted"/>
<evidence type="ECO:0000313" key="3">
    <source>
        <dbReference type="Proteomes" id="UP000004995"/>
    </source>
</evidence>
<feature type="region of interest" description="Disordered" evidence="1">
    <location>
        <begin position="1"/>
        <end position="39"/>
    </location>
</feature>
<reference evidence="3" key="1">
    <citation type="journal article" date="2012" name="Nat. Biotechnol.">
        <title>Reference genome sequence of the model plant Setaria.</title>
        <authorList>
            <person name="Bennetzen J.L."/>
            <person name="Schmutz J."/>
            <person name="Wang H."/>
            <person name="Percifield R."/>
            <person name="Hawkins J."/>
            <person name="Pontaroli A.C."/>
            <person name="Estep M."/>
            <person name="Feng L."/>
            <person name="Vaughn J.N."/>
            <person name="Grimwood J."/>
            <person name="Jenkins J."/>
            <person name="Barry K."/>
            <person name="Lindquist E."/>
            <person name="Hellsten U."/>
            <person name="Deshpande S."/>
            <person name="Wang X."/>
            <person name="Wu X."/>
            <person name="Mitros T."/>
            <person name="Triplett J."/>
            <person name="Yang X."/>
            <person name="Ye C.Y."/>
            <person name="Mauro-Herrera M."/>
            <person name="Wang L."/>
            <person name="Li P."/>
            <person name="Sharma M."/>
            <person name="Sharma R."/>
            <person name="Ronald P.C."/>
            <person name="Panaud O."/>
            <person name="Kellogg E.A."/>
            <person name="Brutnell T.P."/>
            <person name="Doust A.N."/>
            <person name="Tuskan G.A."/>
            <person name="Rokhsar D."/>
            <person name="Devos K.M."/>
        </authorList>
    </citation>
    <scope>NUCLEOTIDE SEQUENCE [LARGE SCALE GENOMIC DNA]</scope>
    <source>
        <strain evidence="3">cv. Yugu1</strain>
    </source>
</reference>
<name>K3ZPC7_SETIT</name>
<dbReference type="HOGENOM" id="CLU_3320974_0_0_1"/>
<keyword evidence="3" id="KW-1185">Reference proteome</keyword>
<accession>K3ZPC7</accession>
<dbReference type="EnsemblPlants" id="KQK95604">
    <property type="protein sequence ID" value="KQK95604"/>
    <property type="gene ID" value="SETIT_028457mg"/>
</dbReference>
<protein>
    <submittedName>
        <fullName evidence="2">Uncharacterized protein</fullName>
    </submittedName>
</protein>